<name>A0AA41Q603_9ACTN</name>
<dbReference type="SUPFAM" id="SSF141694">
    <property type="entry name" value="AF2212/PG0164-like"/>
    <property type="match status" value="1"/>
</dbReference>
<reference evidence="2" key="1">
    <citation type="submission" date="2022-01" db="EMBL/GenBank/DDBJ databases">
        <title>Genome-Based Taxonomic Classification of the Phylum Actinobacteria.</title>
        <authorList>
            <person name="Gao Y."/>
        </authorList>
    </citation>
    <scope>NUCLEOTIDE SEQUENCE</scope>
    <source>
        <strain evidence="2">KLBMP 8922</strain>
    </source>
</reference>
<feature type="region of interest" description="Disordered" evidence="1">
    <location>
        <begin position="1"/>
        <end position="29"/>
    </location>
</feature>
<proteinExistence type="predicted"/>
<keyword evidence="3" id="KW-1185">Reference proteome</keyword>
<accession>A0AA41Q603</accession>
<evidence type="ECO:0000313" key="3">
    <source>
        <dbReference type="Proteomes" id="UP001165378"/>
    </source>
</evidence>
<dbReference type="Pfam" id="PF08922">
    <property type="entry name" value="DUF1905"/>
    <property type="match status" value="1"/>
</dbReference>
<organism evidence="2 3">
    <name type="scientific">Yinghuangia soli</name>
    <dbReference type="NCBI Taxonomy" id="2908204"/>
    <lineage>
        <taxon>Bacteria</taxon>
        <taxon>Bacillati</taxon>
        <taxon>Actinomycetota</taxon>
        <taxon>Actinomycetes</taxon>
        <taxon>Kitasatosporales</taxon>
        <taxon>Streptomycetaceae</taxon>
        <taxon>Yinghuangia</taxon>
    </lineage>
</organism>
<evidence type="ECO:0000256" key="1">
    <source>
        <dbReference type="SAM" id="MobiDB-lite"/>
    </source>
</evidence>
<dbReference type="Gene3D" id="2.40.30.100">
    <property type="entry name" value="AF2212/PG0164-like"/>
    <property type="match status" value="1"/>
</dbReference>
<comment type="caution">
    <text evidence="2">The sequence shown here is derived from an EMBL/GenBank/DDBJ whole genome shotgun (WGS) entry which is preliminary data.</text>
</comment>
<dbReference type="InterPro" id="IPR037079">
    <property type="entry name" value="AF2212/PG0164-like_sf"/>
</dbReference>
<protein>
    <submittedName>
        <fullName evidence="2">DUF1905 domain-containing protein</fullName>
    </submittedName>
</protein>
<dbReference type="EMBL" id="JAKFHA010000018">
    <property type="protein sequence ID" value="MCF2530802.1"/>
    <property type="molecule type" value="Genomic_DNA"/>
</dbReference>
<evidence type="ECO:0000313" key="2">
    <source>
        <dbReference type="EMBL" id="MCF2530802.1"/>
    </source>
</evidence>
<feature type="compositionally biased region" description="Low complexity" evidence="1">
    <location>
        <begin position="1"/>
        <end position="18"/>
    </location>
</feature>
<dbReference type="Proteomes" id="UP001165378">
    <property type="component" value="Unassembled WGS sequence"/>
</dbReference>
<gene>
    <name evidence="2" type="ORF">LZ495_26800</name>
</gene>
<dbReference type="AlphaFoldDB" id="A0AA41Q603"/>
<dbReference type="RefSeq" id="WP_235055459.1">
    <property type="nucleotide sequence ID" value="NZ_JAKFHA010000018.1"/>
</dbReference>
<dbReference type="InterPro" id="IPR015018">
    <property type="entry name" value="DUF1905"/>
</dbReference>
<sequence length="109" mass="11165">MPHNTASAAASASVSAPAPGQPIDTTFTGAITKDGTSGWACVVMPGSRDFFGTGKAVKIAGTVDGHPFQATMLPVGGGTHMLPLKAALRKTLGKEPGDTVTIRLERRFT</sequence>